<evidence type="ECO:0000259" key="2">
    <source>
        <dbReference type="Pfam" id="PF08719"/>
    </source>
</evidence>
<dbReference type="STRING" id="45235.A0A2K3QPU3"/>
<dbReference type="Proteomes" id="UP000236621">
    <property type="component" value="Unassembled WGS sequence"/>
</dbReference>
<dbReference type="NCBIfam" id="TIGR02464">
    <property type="entry name" value="ribofla_fusion"/>
    <property type="match status" value="1"/>
</dbReference>
<dbReference type="SUPFAM" id="SSF143990">
    <property type="entry name" value="YbiA-like"/>
    <property type="match status" value="1"/>
</dbReference>
<dbReference type="CDD" id="cd15457">
    <property type="entry name" value="NADAR"/>
    <property type="match status" value="1"/>
</dbReference>
<protein>
    <recommendedName>
        <fullName evidence="2">NADAR domain-containing protein</fullName>
    </recommendedName>
</protein>
<accession>A0A2K3QPU3</accession>
<feature type="domain" description="NADAR" evidence="2">
    <location>
        <begin position="27"/>
        <end position="199"/>
    </location>
</feature>
<name>A0A2K3QPU3_9HYPO</name>
<sequence>MKKGKAIGPGSSSASRDQESDDDSPLFFYMPKAKYGEFCQWHPSVFTVSKDDISQLLGRVVDEADTDGAASITVNCAEQFMMYCKAARFGDTETQTRVLATTSPKEQKRLGKQTAGFTDESWDEVKSAVVEGGNMAKFAQNPQLRRTLMATGERQLCEAASRDRVWGIGYAAHRAMPMRKHWGETRLGKALMAVRERLRREEDEAKA</sequence>
<comment type="caution">
    <text evidence="3">The sequence shown here is derived from an EMBL/GenBank/DDBJ whole genome shotgun (WGS) entry which is preliminary data.</text>
</comment>
<reference evidence="3 4" key="1">
    <citation type="submission" date="2017-08" db="EMBL/GenBank/DDBJ databases">
        <title>Harnessing the power of phylogenomics to disentangle the directionality and signatures of interkingdom host jumping in the parasitic fungal genus Tolypocladium.</title>
        <authorList>
            <person name="Quandt C.A."/>
            <person name="Patterson W."/>
            <person name="Spatafora J.W."/>
        </authorList>
    </citation>
    <scope>NUCLEOTIDE SEQUENCE [LARGE SCALE GENOMIC DNA]</scope>
    <source>
        <strain evidence="3 4">CBS 113982</strain>
    </source>
</reference>
<gene>
    <name evidence="3" type="ORF">TCAP_00522</name>
</gene>
<evidence type="ECO:0000313" key="3">
    <source>
        <dbReference type="EMBL" id="PNY29560.1"/>
    </source>
</evidence>
<dbReference type="Pfam" id="PF08719">
    <property type="entry name" value="NADAR"/>
    <property type="match status" value="1"/>
</dbReference>
<dbReference type="AlphaFoldDB" id="A0A2K3QPU3"/>
<keyword evidence="4" id="KW-1185">Reference proteome</keyword>
<proteinExistence type="predicted"/>
<dbReference type="EMBL" id="NRSZ01000093">
    <property type="protein sequence ID" value="PNY29560.1"/>
    <property type="molecule type" value="Genomic_DNA"/>
</dbReference>
<dbReference type="Gene3D" id="1.10.357.40">
    <property type="entry name" value="YbiA-like"/>
    <property type="match status" value="1"/>
</dbReference>
<evidence type="ECO:0000256" key="1">
    <source>
        <dbReference type="SAM" id="MobiDB-lite"/>
    </source>
</evidence>
<dbReference type="OrthoDB" id="206452at2759"/>
<dbReference type="InterPro" id="IPR012816">
    <property type="entry name" value="NADAR"/>
</dbReference>
<feature type="region of interest" description="Disordered" evidence="1">
    <location>
        <begin position="1"/>
        <end position="22"/>
    </location>
</feature>
<organism evidence="3 4">
    <name type="scientific">Tolypocladium capitatum</name>
    <dbReference type="NCBI Taxonomy" id="45235"/>
    <lineage>
        <taxon>Eukaryota</taxon>
        <taxon>Fungi</taxon>
        <taxon>Dikarya</taxon>
        <taxon>Ascomycota</taxon>
        <taxon>Pezizomycotina</taxon>
        <taxon>Sordariomycetes</taxon>
        <taxon>Hypocreomycetidae</taxon>
        <taxon>Hypocreales</taxon>
        <taxon>Ophiocordycipitaceae</taxon>
        <taxon>Tolypocladium</taxon>
    </lineage>
</organism>
<dbReference type="InterPro" id="IPR037238">
    <property type="entry name" value="YbiA-like_sf"/>
</dbReference>
<evidence type="ECO:0000313" key="4">
    <source>
        <dbReference type="Proteomes" id="UP000236621"/>
    </source>
</evidence>